<accession>A0A2K3K943</accession>
<feature type="non-terminal residue" evidence="1">
    <location>
        <position position="1"/>
    </location>
</feature>
<evidence type="ECO:0000313" key="1">
    <source>
        <dbReference type="EMBL" id="PNX62805.1"/>
    </source>
</evidence>
<name>A0A2K3K943_TRIPR</name>
<dbReference type="EMBL" id="ASHM01088611">
    <property type="protein sequence ID" value="PNX62805.1"/>
    <property type="molecule type" value="Genomic_DNA"/>
</dbReference>
<evidence type="ECO:0000313" key="2">
    <source>
        <dbReference type="Proteomes" id="UP000236291"/>
    </source>
</evidence>
<reference evidence="1 2" key="2">
    <citation type="journal article" date="2017" name="Front. Plant Sci.">
        <title>Gene Classification and Mining of Molecular Markers Useful in Red Clover (Trifolium pratense) Breeding.</title>
        <authorList>
            <person name="Istvanek J."/>
            <person name="Dluhosova J."/>
            <person name="Dluhos P."/>
            <person name="Patkova L."/>
            <person name="Nedelnik J."/>
            <person name="Repkova J."/>
        </authorList>
    </citation>
    <scope>NUCLEOTIDE SEQUENCE [LARGE SCALE GENOMIC DNA]</scope>
    <source>
        <strain evidence="2">cv. Tatra</strain>
        <tissue evidence="1">Young leaves</tissue>
    </source>
</reference>
<dbReference type="AlphaFoldDB" id="A0A2K3K943"/>
<gene>
    <name evidence="1" type="ORF">L195_g053174</name>
</gene>
<comment type="caution">
    <text evidence="1">The sequence shown here is derived from an EMBL/GenBank/DDBJ whole genome shotgun (WGS) entry which is preliminary data.</text>
</comment>
<dbReference type="Proteomes" id="UP000236291">
    <property type="component" value="Unassembled WGS sequence"/>
</dbReference>
<reference evidence="1 2" key="1">
    <citation type="journal article" date="2014" name="Am. J. Bot.">
        <title>Genome assembly and annotation for red clover (Trifolium pratense; Fabaceae).</title>
        <authorList>
            <person name="Istvanek J."/>
            <person name="Jaros M."/>
            <person name="Krenek A."/>
            <person name="Repkova J."/>
        </authorList>
    </citation>
    <scope>NUCLEOTIDE SEQUENCE [LARGE SCALE GENOMIC DNA]</scope>
    <source>
        <strain evidence="2">cv. Tatra</strain>
        <tissue evidence="1">Young leaves</tissue>
    </source>
</reference>
<organism evidence="1 2">
    <name type="scientific">Trifolium pratense</name>
    <name type="common">Red clover</name>
    <dbReference type="NCBI Taxonomy" id="57577"/>
    <lineage>
        <taxon>Eukaryota</taxon>
        <taxon>Viridiplantae</taxon>
        <taxon>Streptophyta</taxon>
        <taxon>Embryophyta</taxon>
        <taxon>Tracheophyta</taxon>
        <taxon>Spermatophyta</taxon>
        <taxon>Magnoliopsida</taxon>
        <taxon>eudicotyledons</taxon>
        <taxon>Gunneridae</taxon>
        <taxon>Pentapetalae</taxon>
        <taxon>rosids</taxon>
        <taxon>fabids</taxon>
        <taxon>Fabales</taxon>
        <taxon>Fabaceae</taxon>
        <taxon>Papilionoideae</taxon>
        <taxon>50 kb inversion clade</taxon>
        <taxon>NPAAA clade</taxon>
        <taxon>Hologalegina</taxon>
        <taxon>IRL clade</taxon>
        <taxon>Trifolieae</taxon>
        <taxon>Trifolium</taxon>
    </lineage>
</organism>
<proteinExistence type="predicted"/>
<protein>
    <submittedName>
        <fullName evidence="1">Uncharacterized protein</fullName>
    </submittedName>
</protein>
<sequence length="68" mass="7806">SDASGLWVVEWLIMQNSFTSNAIGLLDENVTRMIVTMRVLLGNHNEVSNSLIQRARMYWHQVTAEDDQ</sequence>